<dbReference type="EMBL" id="CM017322">
    <property type="protein sequence ID" value="KAE8009017.1"/>
    <property type="molecule type" value="Genomic_DNA"/>
</dbReference>
<evidence type="ECO:0000313" key="2">
    <source>
        <dbReference type="Proteomes" id="UP000327013"/>
    </source>
</evidence>
<reference evidence="1 2" key="1">
    <citation type="submission" date="2019-06" db="EMBL/GenBank/DDBJ databases">
        <title>A chromosomal-level reference genome of Carpinus fangiana (Coryloideae, Betulaceae).</title>
        <authorList>
            <person name="Yang X."/>
            <person name="Wang Z."/>
            <person name="Zhang L."/>
            <person name="Hao G."/>
            <person name="Liu J."/>
            <person name="Yang Y."/>
        </authorList>
    </citation>
    <scope>NUCLEOTIDE SEQUENCE [LARGE SCALE GENOMIC DNA]</scope>
    <source>
        <strain evidence="1">Cfa_2016G</strain>
        <tissue evidence="1">Leaf</tissue>
    </source>
</reference>
<gene>
    <name evidence="1" type="ORF">FH972_005475</name>
</gene>
<organism evidence="1 2">
    <name type="scientific">Carpinus fangiana</name>
    <dbReference type="NCBI Taxonomy" id="176857"/>
    <lineage>
        <taxon>Eukaryota</taxon>
        <taxon>Viridiplantae</taxon>
        <taxon>Streptophyta</taxon>
        <taxon>Embryophyta</taxon>
        <taxon>Tracheophyta</taxon>
        <taxon>Spermatophyta</taxon>
        <taxon>Magnoliopsida</taxon>
        <taxon>eudicotyledons</taxon>
        <taxon>Gunneridae</taxon>
        <taxon>Pentapetalae</taxon>
        <taxon>rosids</taxon>
        <taxon>fabids</taxon>
        <taxon>Fagales</taxon>
        <taxon>Betulaceae</taxon>
        <taxon>Carpinus</taxon>
    </lineage>
</organism>
<dbReference type="PANTHER" id="PTHR31722:SF62">
    <property type="entry name" value="EMB|CAB62433.1"/>
    <property type="match status" value="1"/>
</dbReference>
<protein>
    <submittedName>
        <fullName evidence="1">Uncharacterized protein</fullName>
    </submittedName>
</protein>
<dbReference type="PANTHER" id="PTHR31722">
    <property type="entry name" value="OS06G0675200 PROTEIN"/>
    <property type="match status" value="1"/>
</dbReference>
<evidence type="ECO:0000313" key="1">
    <source>
        <dbReference type="EMBL" id="KAE8009017.1"/>
    </source>
</evidence>
<sequence length="217" mass="25041">MSMPCTNMFNTEQQQSLWTSSSMDPRISFSNDFADIQQPSKHENIYREAPVSSEFEFCAENYTMISAEEVFFQGMLLPVKNGCSANQQRKMTLRDELLSVDDDYEEVFPRKNSSRWRERLGLKKGKKYDKSDHHHHHEVLETVVEEKMPSLVHEELFVSKKTQAFCKSANDLSIDVVKRLIGFLEGKNPRQNVINGGEKSLKGGIARKMKNREFIGI</sequence>
<proteinExistence type="predicted"/>
<keyword evidence="2" id="KW-1185">Reference proteome</keyword>
<accession>A0A5N6QPD8</accession>
<name>A0A5N6QPD8_9ROSI</name>
<dbReference type="AlphaFoldDB" id="A0A5N6QPD8"/>
<dbReference type="Proteomes" id="UP000327013">
    <property type="component" value="Chromosome 2"/>
</dbReference>
<dbReference type="OrthoDB" id="1927989at2759"/>